<dbReference type="EMBL" id="CP043046">
    <property type="protein sequence ID" value="QEI07468.1"/>
    <property type="molecule type" value="Genomic_DNA"/>
</dbReference>
<keyword evidence="3" id="KW-0328">Glycosyltransferase</keyword>
<comment type="subcellular location">
    <subcellularLocation>
        <location evidence="1">Cell membrane</location>
    </subcellularLocation>
</comment>
<evidence type="ECO:0000256" key="4">
    <source>
        <dbReference type="ARBA" id="ARBA00022679"/>
    </source>
</evidence>
<evidence type="ECO:0000313" key="7">
    <source>
        <dbReference type="EMBL" id="QEI07468.1"/>
    </source>
</evidence>
<keyword evidence="8" id="KW-1185">Reference proteome</keyword>
<dbReference type="SUPFAM" id="SSF53448">
    <property type="entry name" value="Nucleotide-diphospho-sugar transferases"/>
    <property type="match status" value="1"/>
</dbReference>
<dbReference type="GO" id="GO:0005886">
    <property type="term" value="C:plasma membrane"/>
    <property type="evidence" value="ECO:0007669"/>
    <property type="project" value="UniProtKB-SubCell"/>
</dbReference>
<dbReference type="Gene3D" id="3.90.550.10">
    <property type="entry name" value="Spore Coat Polysaccharide Biosynthesis Protein SpsA, Chain A"/>
    <property type="match status" value="1"/>
</dbReference>
<evidence type="ECO:0000256" key="3">
    <source>
        <dbReference type="ARBA" id="ARBA00022676"/>
    </source>
</evidence>
<organism evidence="7 8">
    <name type="scientific">Pigmentiphaga aceris</name>
    <dbReference type="NCBI Taxonomy" id="1940612"/>
    <lineage>
        <taxon>Bacteria</taxon>
        <taxon>Pseudomonadati</taxon>
        <taxon>Pseudomonadota</taxon>
        <taxon>Betaproteobacteria</taxon>
        <taxon>Burkholderiales</taxon>
        <taxon>Alcaligenaceae</taxon>
        <taxon>Pigmentiphaga</taxon>
    </lineage>
</organism>
<keyword evidence="4 7" id="KW-0808">Transferase</keyword>
<keyword evidence="5" id="KW-0472">Membrane</keyword>
<reference evidence="7 8" key="1">
    <citation type="submission" date="2019-08" db="EMBL/GenBank/DDBJ databases">
        <title>Amphibian skin-associated Pigmentiphaga: genome sequence and occurrence across geography and hosts.</title>
        <authorList>
            <person name="Bletz M.C."/>
            <person name="Bunk B."/>
            <person name="Sproeer C."/>
            <person name="Biwer P."/>
            <person name="Reiter S."/>
            <person name="Rabemananjara F.C.E."/>
            <person name="Schulz S."/>
            <person name="Overmann J."/>
            <person name="Vences M."/>
        </authorList>
    </citation>
    <scope>NUCLEOTIDE SEQUENCE [LARGE SCALE GENOMIC DNA]</scope>
    <source>
        <strain evidence="7 8">Mada1488</strain>
    </source>
</reference>
<evidence type="ECO:0000256" key="1">
    <source>
        <dbReference type="ARBA" id="ARBA00004236"/>
    </source>
</evidence>
<feature type="domain" description="Glycosyltransferase 2-like" evidence="6">
    <location>
        <begin position="4"/>
        <end position="132"/>
    </location>
</feature>
<evidence type="ECO:0000256" key="5">
    <source>
        <dbReference type="ARBA" id="ARBA00023136"/>
    </source>
</evidence>
<dbReference type="PANTHER" id="PTHR43646:SF2">
    <property type="entry name" value="GLYCOSYLTRANSFERASE 2-LIKE DOMAIN-CONTAINING PROTEIN"/>
    <property type="match status" value="1"/>
</dbReference>
<name>A0A5C0AYN5_9BURK</name>
<dbReference type="KEGG" id="pacr:FXN63_17695"/>
<dbReference type="RefSeq" id="WP_148816515.1">
    <property type="nucleotide sequence ID" value="NZ_CP043046.1"/>
</dbReference>
<dbReference type="AlphaFoldDB" id="A0A5C0AYN5"/>
<gene>
    <name evidence="7" type="ORF">FXN63_17695</name>
</gene>
<dbReference type="InterPro" id="IPR001173">
    <property type="entry name" value="Glyco_trans_2-like"/>
</dbReference>
<keyword evidence="2" id="KW-1003">Cell membrane</keyword>
<accession>A0A5C0AYN5</accession>
<sequence>MIGIVVPVHNESATLADCLFALRHAAIAPALAGEQVDIVAVLDTCTDDSASIAATCGITVLSADLRNVGRARALGAELMVARGARWLAFTDADSLVAPDWLVMQLSLEADLVCGCVEVQDWSEHSDAVRERYLSRYVHADGHHHIHGANLGIAVDTYRAAGGFPPLVSGEDVALVDASLAVGARVAWSVAPRVYTSARRRARAPGGFSDYLRMLGETTLVGGLSGLPGPLAAAP</sequence>
<protein>
    <submittedName>
        <fullName evidence="7">Glycosyltransferase</fullName>
    </submittedName>
</protein>
<dbReference type="Proteomes" id="UP000325161">
    <property type="component" value="Chromosome"/>
</dbReference>
<evidence type="ECO:0000313" key="8">
    <source>
        <dbReference type="Proteomes" id="UP000325161"/>
    </source>
</evidence>
<evidence type="ECO:0000259" key="6">
    <source>
        <dbReference type="Pfam" id="PF00535"/>
    </source>
</evidence>
<evidence type="ECO:0000256" key="2">
    <source>
        <dbReference type="ARBA" id="ARBA00022475"/>
    </source>
</evidence>
<dbReference type="InterPro" id="IPR029044">
    <property type="entry name" value="Nucleotide-diphossugar_trans"/>
</dbReference>
<dbReference type="Pfam" id="PF00535">
    <property type="entry name" value="Glycos_transf_2"/>
    <property type="match status" value="1"/>
</dbReference>
<dbReference type="GO" id="GO:0016757">
    <property type="term" value="F:glycosyltransferase activity"/>
    <property type="evidence" value="ECO:0007669"/>
    <property type="project" value="UniProtKB-KW"/>
</dbReference>
<dbReference type="PANTHER" id="PTHR43646">
    <property type="entry name" value="GLYCOSYLTRANSFERASE"/>
    <property type="match status" value="1"/>
</dbReference>
<proteinExistence type="predicted"/>
<dbReference type="OrthoDB" id="9777873at2"/>